<dbReference type="InterPro" id="IPR035093">
    <property type="entry name" value="RelE/ParE_toxin_dom_sf"/>
</dbReference>
<dbReference type="Gene3D" id="3.30.2310.20">
    <property type="entry name" value="RelE-like"/>
    <property type="match status" value="1"/>
</dbReference>
<sequence length="84" mass="10342">MRIIQWRNKALRQLRKIKSKAERVKITNAVRKLEGFPDCQDVKKLKNRDDYRLRVGRWRIIFTEQLEIILIEEIKKRNERTYTS</sequence>
<dbReference type="Proteomes" id="UP000425960">
    <property type="component" value="Chromosome"/>
</dbReference>
<evidence type="ECO:0000313" key="3">
    <source>
        <dbReference type="Proteomes" id="UP000425960"/>
    </source>
</evidence>
<dbReference type="Pfam" id="PF05016">
    <property type="entry name" value="ParE_toxin"/>
    <property type="match status" value="1"/>
</dbReference>
<dbReference type="RefSeq" id="WP_155308742.1">
    <property type="nucleotide sequence ID" value="NZ_AP021876.1"/>
</dbReference>
<dbReference type="SUPFAM" id="SSF143011">
    <property type="entry name" value="RelE-like"/>
    <property type="match status" value="1"/>
</dbReference>
<organism evidence="2 3">
    <name type="scientific">Desulfosarcina ovata subsp. sediminis</name>
    <dbReference type="NCBI Taxonomy" id="885957"/>
    <lineage>
        <taxon>Bacteria</taxon>
        <taxon>Pseudomonadati</taxon>
        <taxon>Thermodesulfobacteriota</taxon>
        <taxon>Desulfobacteria</taxon>
        <taxon>Desulfobacterales</taxon>
        <taxon>Desulfosarcinaceae</taxon>
        <taxon>Desulfosarcina</taxon>
    </lineage>
</organism>
<reference evidence="2 3" key="1">
    <citation type="submission" date="2019-11" db="EMBL/GenBank/DDBJ databases">
        <title>Comparative genomics of hydrocarbon-degrading Desulfosarcina strains.</title>
        <authorList>
            <person name="Watanabe M."/>
            <person name="Kojima H."/>
            <person name="Fukui M."/>
        </authorList>
    </citation>
    <scope>NUCLEOTIDE SEQUENCE [LARGE SCALE GENOMIC DNA]</scope>
    <source>
        <strain evidence="2 3">28bB2T</strain>
    </source>
</reference>
<dbReference type="KEGG" id="dov:DSCO28_05310"/>
<evidence type="ECO:0000256" key="1">
    <source>
        <dbReference type="ARBA" id="ARBA00022649"/>
    </source>
</evidence>
<evidence type="ECO:0000313" key="2">
    <source>
        <dbReference type="EMBL" id="BBO79965.1"/>
    </source>
</evidence>
<dbReference type="AlphaFoldDB" id="A0A5K7ZIF7"/>
<gene>
    <name evidence="2" type="ORF">DSCO28_05310</name>
</gene>
<dbReference type="InterPro" id="IPR007712">
    <property type="entry name" value="RelE/ParE_toxin"/>
</dbReference>
<proteinExistence type="predicted"/>
<keyword evidence="1" id="KW-1277">Toxin-antitoxin system</keyword>
<name>A0A5K7ZIF7_9BACT</name>
<accession>A0A5K7ZIF7</accession>
<protein>
    <submittedName>
        <fullName evidence="2">Cytotoxic translational repressor of toxin-antitoxin stability system</fullName>
    </submittedName>
</protein>
<dbReference type="EMBL" id="AP021876">
    <property type="protein sequence ID" value="BBO79965.1"/>
    <property type="molecule type" value="Genomic_DNA"/>
</dbReference>